<comment type="subunit">
    <text evidence="4">Monomer.</text>
</comment>
<keyword evidence="7" id="KW-0106">Calcium</keyword>
<feature type="domain" description="Beta galactosidase small chain/" evidence="12">
    <location>
        <begin position="770"/>
        <end position="1049"/>
    </location>
</feature>
<evidence type="ECO:0000313" key="14">
    <source>
        <dbReference type="Proteomes" id="UP000010433"/>
    </source>
</evidence>
<dbReference type="SUPFAM" id="SSF49303">
    <property type="entry name" value="beta-Galactosidase/glucuronidase domain"/>
    <property type="match status" value="2"/>
</dbReference>
<dbReference type="SUPFAM" id="SSF74650">
    <property type="entry name" value="Galactose mutarotase-like"/>
    <property type="match status" value="1"/>
</dbReference>
<evidence type="ECO:0000256" key="9">
    <source>
        <dbReference type="ARBA" id="ARBA00032230"/>
    </source>
</evidence>
<dbReference type="Pfam" id="PF02836">
    <property type="entry name" value="Glyco_hydro_2_C"/>
    <property type="match status" value="1"/>
</dbReference>
<dbReference type="InterPro" id="IPR017853">
    <property type="entry name" value="GH"/>
</dbReference>
<dbReference type="Gene3D" id="2.60.120.260">
    <property type="entry name" value="Galactose-binding domain-like"/>
    <property type="match status" value="1"/>
</dbReference>
<dbReference type="Gene3D" id="2.60.40.10">
    <property type="entry name" value="Immunoglobulins"/>
    <property type="match status" value="2"/>
</dbReference>
<keyword evidence="6 10" id="KW-0378">Hydrolase</keyword>
<dbReference type="InterPro" id="IPR050347">
    <property type="entry name" value="Bact_Beta-galactosidase"/>
</dbReference>
<dbReference type="GO" id="GO:0030246">
    <property type="term" value="F:carbohydrate binding"/>
    <property type="evidence" value="ECO:0007669"/>
    <property type="project" value="InterPro"/>
</dbReference>
<dbReference type="InterPro" id="IPR036156">
    <property type="entry name" value="Beta-gal/glucu_dom_sf"/>
</dbReference>
<dbReference type="GO" id="GO:0009341">
    <property type="term" value="C:beta-galactosidase complex"/>
    <property type="evidence" value="ECO:0007669"/>
    <property type="project" value="InterPro"/>
</dbReference>
<comment type="cofactor">
    <cofactor evidence="2">
        <name>Ca(2+)</name>
        <dbReference type="ChEBI" id="CHEBI:29108"/>
    </cofactor>
</comment>
<feature type="signal peptide" evidence="11">
    <location>
        <begin position="1"/>
        <end position="19"/>
    </location>
</feature>
<dbReference type="InterPro" id="IPR004199">
    <property type="entry name" value="B-gal_small/dom_5"/>
</dbReference>
<dbReference type="GO" id="GO:0005990">
    <property type="term" value="P:lactose catabolic process"/>
    <property type="evidence" value="ECO:0007669"/>
    <property type="project" value="TreeGrafter"/>
</dbReference>
<protein>
    <recommendedName>
        <fullName evidence="5 10">Beta-galactosidase</fullName>
        <ecNumber evidence="5 10">3.2.1.23</ecNumber>
    </recommendedName>
    <alternativeName>
        <fullName evidence="9 10">Lactase</fullName>
    </alternativeName>
</protein>
<dbReference type="InterPro" id="IPR011013">
    <property type="entry name" value="Gal_mutarotase_sf_dom"/>
</dbReference>
<dbReference type="Pfam" id="PF02837">
    <property type="entry name" value="Glyco_hydro_2_N"/>
    <property type="match status" value="1"/>
</dbReference>
<evidence type="ECO:0000256" key="6">
    <source>
        <dbReference type="ARBA" id="ARBA00022801"/>
    </source>
</evidence>
<dbReference type="Proteomes" id="UP000010433">
    <property type="component" value="Unassembled WGS sequence"/>
</dbReference>
<accession>L1NB47</accession>
<dbReference type="InterPro" id="IPR006102">
    <property type="entry name" value="Ig-like_GH2"/>
</dbReference>
<reference evidence="13 14" key="1">
    <citation type="submission" date="2012-05" db="EMBL/GenBank/DDBJ databases">
        <authorList>
            <person name="Weinstock G."/>
            <person name="Sodergren E."/>
            <person name="Lobos E.A."/>
            <person name="Fulton L."/>
            <person name="Fulton R."/>
            <person name="Courtney L."/>
            <person name="Fronick C."/>
            <person name="O'Laughlin M."/>
            <person name="Godfrey J."/>
            <person name="Wilson R.M."/>
            <person name="Miner T."/>
            <person name="Farmer C."/>
            <person name="Delehaunty K."/>
            <person name="Cordes M."/>
            <person name="Minx P."/>
            <person name="Tomlinson C."/>
            <person name="Chen J."/>
            <person name="Wollam A."/>
            <person name="Pepin K.H."/>
            <person name="Bhonagiri V."/>
            <person name="Zhang X."/>
            <person name="Suruliraj S."/>
            <person name="Warren W."/>
            <person name="Mitreva M."/>
            <person name="Mardis E.R."/>
            <person name="Wilson R.K."/>
        </authorList>
    </citation>
    <scope>NUCLEOTIDE SEQUENCE [LARGE SCALE GENOMIC DNA]</scope>
    <source>
        <strain evidence="13 14">F0055</strain>
    </source>
</reference>
<evidence type="ECO:0000256" key="4">
    <source>
        <dbReference type="ARBA" id="ARBA00011245"/>
    </source>
</evidence>
<dbReference type="InterPro" id="IPR006103">
    <property type="entry name" value="Glyco_hydro_2_cat"/>
</dbReference>
<comment type="similarity">
    <text evidence="3 10">Belongs to the glycosyl hydrolase 2 family.</text>
</comment>
<name>L1NB47_9BACT</name>
<dbReference type="InterPro" id="IPR008979">
    <property type="entry name" value="Galactose-bd-like_sf"/>
</dbReference>
<dbReference type="InterPro" id="IPR006101">
    <property type="entry name" value="Glyco_hydro_2"/>
</dbReference>
<evidence type="ECO:0000256" key="1">
    <source>
        <dbReference type="ARBA" id="ARBA00001412"/>
    </source>
</evidence>
<evidence type="ECO:0000256" key="2">
    <source>
        <dbReference type="ARBA" id="ARBA00001913"/>
    </source>
</evidence>
<evidence type="ECO:0000259" key="12">
    <source>
        <dbReference type="SMART" id="SM01038"/>
    </source>
</evidence>
<dbReference type="GO" id="GO:0004565">
    <property type="term" value="F:beta-galactosidase activity"/>
    <property type="evidence" value="ECO:0007669"/>
    <property type="project" value="UniProtKB-EC"/>
</dbReference>
<proteinExistence type="inferred from homology"/>
<dbReference type="HOGENOM" id="CLU_002346_0_2_10"/>
<dbReference type="Pfam" id="PF00703">
    <property type="entry name" value="Glyco_hydro_2"/>
    <property type="match status" value="1"/>
</dbReference>
<dbReference type="Gene3D" id="3.20.20.80">
    <property type="entry name" value="Glycosidases"/>
    <property type="match status" value="1"/>
</dbReference>
<dbReference type="PATRIC" id="fig|1127699.3.peg.1141"/>
<dbReference type="EC" id="3.2.1.23" evidence="5 10"/>
<dbReference type="FunFam" id="3.20.20.80:FF:000121">
    <property type="entry name" value="Beta-galactosidase"/>
    <property type="match status" value="1"/>
</dbReference>
<dbReference type="PROSITE" id="PS00719">
    <property type="entry name" value="GLYCOSYL_HYDROL_F2_1"/>
    <property type="match status" value="1"/>
</dbReference>
<dbReference type="EMBL" id="AMEP01000085">
    <property type="protein sequence ID" value="EKY00551.1"/>
    <property type="molecule type" value="Genomic_DNA"/>
</dbReference>
<organism evidence="13 14">
    <name type="scientific">Hoylesella saccharolytica F0055</name>
    <dbReference type="NCBI Taxonomy" id="1127699"/>
    <lineage>
        <taxon>Bacteria</taxon>
        <taxon>Pseudomonadati</taxon>
        <taxon>Bacteroidota</taxon>
        <taxon>Bacteroidia</taxon>
        <taxon>Bacteroidales</taxon>
        <taxon>Prevotellaceae</taxon>
        <taxon>Hoylesella</taxon>
    </lineage>
</organism>
<keyword evidence="14" id="KW-1185">Reference proteome</keyword>
<dbReference type="STRING" id="1127699.HMPREF9151_01232"/>
<evidence type="ECO:0000256" key="11">
    <source>
        <dbReference type="SAM" id="SignalP"/>
    </source>
</evidence>
<comment type="caution">
    <text evidence="13">The sequence shown here is derived from an EMBL/GenBank/DDBJ whole genome shotgun (WGS) entry which is preliminary data.</text>
</comment>
<dbReference type="AlphaFoldDB" id="L1NB47"/>
<dbReference type="Pfam" id="PF02929">
    <property type="entry name" value="Bgal_small_N"/>
    <property type="match status" value="1"/>
</dbReference>
<evidence type="ECO:0000256" key="10">
    <source>
        <dbReference type="RuleBase" id="RU361154"/>
    </source>
</evidence>
<gene>
    <name evidence="13" type="ORF">HMPREF9151_01232</name>
</gene>
<evidence type="ECO:0000256" key="3">
    <source>
        <dbReference type="ARBA" id="ARBA00007401"/>
    </source>
</evidence>
<dbReference type="InterPro" id="IPR014718">
    <property type="entry name" value="GH-type_carb-bd"/>
</dbReference>
<dbReference type="OrthoDB" id="9801077at2"/>
<dbReference type="SUPFAM" id="SSF49785">
    <property type="entry name" value="Galactose-binding domain-like"/>
    <property type="match status" value="1"/>
</dbReference>
<dbReference type="SUPFAM" id="SSF51445">
    <property type="entry name" value="(Trans)glycosidases"/>
    <property type="match status" value="1"/>
</dbReference>
<dbReference type="PANTHER" id="PTHR46323:SF2">
    <property type="entry name" value="BETA-GALACTOSIDASE"/>
    <property type="match status" value="1"/>
</dbReference>
<evidence type="ECO:0000313" key="13">
    <source>
        <dbReference type="EMBL" id="EKY00551.1"/>
    </source>
</evidence>
<keyword evidence="11" id="KW-0732">Signal</keyword>
<dbReference type="Pfam" id="PF16353">
    <property type="entry name" value="LacZ_4"/>
    <property type="match status" value="1"/>
</dbReference>
<dbReference type="Gene3D" id="2.70.98.10">
    <property type="match status" value="1"/>
</dbReference>
<dbReference type="InterPro" id="IPR023230">
    <property type="entry name" value="Glyco_hydro_2_CS"/>
</dbReference>
<comment type="catalytic activity">
    <reaction evidence="1 10">
        <text>Hydrolysis of terminal non-reducing beta-D-galactose residues in beta-D-galactosides.</text>
        <dbReference type="EC" id="3.2.1.23"/>
    </reaction>
</comment>
<dbReference type="PRINTS" id="PR00132">
    <property type="entry name" value="GLHYDRLASE2"/>
</dbReference>
<keyword evidence="8 10" id="KW-0326">Glycosidase</keyword>
<evidence type="ECO:0000256" key="8">
    <source>
        <dbReference type="ARBA" id="ARBA00023295"/>
    </source>
</evidence>
<feature type="chain" id="PRO_5003954213" description="Beta-galactosidase" evidence="11">
    <location>
        <begin position="20"/>
        <end position="1058"/>
    </location>
</feature>
<sequence>MKKIAFIAAMAALALTTNAAKTAKPTFTEWHNLQVNQVNRFKMHTSFFAYESAEKALKGDIKASDTFFSLHGQWKFNWVEHADQRPTDFYTLSFDDSKWGNMPVPGIWELNGYGDPVYVNIGFAWRGHFKNNPPEVPVKDNHVGSYRRVIDLPATFAGKQVIAHFGSVTSNIYLWVNEQYVGYAEDSKVAAEFDITPYVKEGKNLIAFQTFRWCDGSYCEDQDFWRLSGVARDTYLYARNKQSHVDDLRITPDLDENYRNGKLNIRATTSNVALIVYELQDADGKKVAEGRNGGANAVIEVENPHKWTAETPYLYTLLAKVYKEIPSKSKRPTKVSNLQMVEVIAQKVGFRKVEIKNAQLLVNGQPVLIKGANRHEMDPDGGYVVSRERMIQDIKIMKELNINAVRTCHYPDDPIWYDLCDQYGLYVVAEANQESHGFGYDDDAPSKKPLFAEQILERNQHNVSAQFNHPSIIVWSLGNETADGPNFTAAYQWIKSQDQSRPIQYERAGFEGINTDIACPMYYPHKGCEDYSKNDKFTRPLIQCEYNHTMGNSSGGFKEYWELIRKYPKYQGGFIWDFVDQALRGKDKNGVEIYKYGGDYNDYDASDNNFNCNGIIGPDRVLNPHAYEIAYYHQNIWAQPIDLKAGKISVHNEFFFRDLSNYKLVWSLLKNGNAVQKGEIDRLDVAPQQTVELTLPYKMSEVCPHAEVMLNVDFVLKSAEPLLAAGTRMAYNQFEVQQGACFRKMAKTPEKVTKDLKLKLNDNKATNNVTVSNAHFTVTFDKTTGLLKAYEVDGNSLLGTEGTLKPNFWRAVTDNDMGAGINKKYKAWFHPRMELTTFTSAYNKKANTAKVNATFQMPDVMASLILNYDIQANGTIKVTQEMRTTPEAKVSDMFRFGMVMQLPYDMDRSVFYGRGPVENYADRKLSQNVGVYKQTADEQFYPYIRPQETGTKSDIRWWKQENQNGFGFRILSNELFSASALHYSIDDLNDGDEKEQRHSPQVPKSKYTELCIDQLQAGVGGMNSWNSDARALPQYRVGYKDRSFTFYLIPTIKKDEKK</sequence>
<evidence type="ECO:0000256" key="5">
    <source>
        <dbReference type="ARBA" id="ARBA00012756"/>
    </source>
</evidence>
<dbReference type="InterPro" id="IPR006104">
    <property type="entry name" value="Glyco_hydro_2_N"/>
</dbReference>
<dbReference type="PANTHER" id="PTHR46323">
    <property type="entry name" value="BETA-GALACTOSIDASE"/>
    <property type="match status" value="1"/>
</dbReference>
<dbReference type="InterPro" id="IPR013783">
    <property type="entry name" value="Ig-like_fold"/>
</dbReference>
<evidence type="ECO:0000256" key="7">
    <source>
        <dbReference type="ARBA" id="ARBA00022837"/>
    </source>
</evidence>
<dbReference type="InterPro" id="IPR032312">
    <property type="entry name" value="LacZ_4"/>
</dbReference>
<dbReference type="SMART" id="SM01038">
    <property type="entry name" value="Bgal_small_N"/>
    <property type="match status" value="1"/>
</dbReference>
<dbReference type="RefSeq" id="WP_009162446.1">
    <property type="nucleotide sequence ID" value="NZ_KB290995.1"/>
</dbReference>